<protein>
    <recommendedName>
        <fullName evidence="2">Chaperone protein ClpB</fullName>
    </recommendedName>
</protein>
<keyword evidence="9" id="KW-0175">Coiled coil</keyword>
<evidence type="ECO:0000256" key="4">
    <source>
        <dbReference type="ARBA" id="ARBA00022741"/>
    </source>
</evidence>
<sequence>MSLLPFTQKANDALVAARERALQDQHPELVPQHLFGALLTPEAGLQALLERAGLSPESIQGLAEAAEGLIAKLPRAVGGSEPQVGAAFRHFLEVASDTGRGLGDRFLATDALLLALANAHTDAKKVLERFGLDRKALEAAIREGRKGSKVEDEKAEEKFASLEKYAKDYTALAASGKLDPVIGRDEEIRRVLQVLSRRTKNNPVLIGEPGVGKTAIVEGLAQRIQKRDVPESLKGLRVMGLDMGSLVAGTQYRGQFEERLKGVIQEVEKAEGQVVLFIDELHLLVGAGAVSGGMDAANLLKPALARGELRCIGATTLDEYRKYIEKDAALERRFQPVFVDEPGVEDAISILRGLKERYELHHGVRIQDAALVAAALLSHRYIADRFLPDKAVDLMDEAASAVRMQLDSRPTEIDVRERREMQLQLERHSLTKEKDAASRARLADLDKELAELNEELGQLRAQWENEKKVIEGTRGIQKKLDDLRIELEQAKTRGEYERASRLEYGEIPALEKQLIATSPRESAMLRLEVGEADVAAIVSRWTGVPVSRILEGEVEKLLKMEARLTERVVGQAPALLAISDALRRNRAGLGDPKRPIGSFLFLGPTGVGKTEVARALAEFLFDDENALVRIDMSEFTHEADATRLIGAAPGYVGYEEGGRLTEAIRRRPYAVILLDEMEKAHPRTFDLFLQVLEDGRLTDGHGRTVNFRNTVLLMTTNLGSQAIFDAGGDTSKAELAVQAALHAHFRPEFLNRLDEVVIFRSLSREDMKAVARIQLKRVEGLLQAQRLGLEAPEAVLDWLAAEGFDPQFGARPLKRLIQHAVVNPLSRLVLQGQLQPGGLARLAVRDGQLMVEAEAVQ</sequence>
<dbReference type="InterPro" id="IPR041546">
    <property type="entry name" value="ClpA/ClpB_AAA_lid"/>
</dbReference>
<keyword evidence="6" id="KW-0143">Chaperone</keyword>
<evidence type="ECO:0000256" key="1">
    <source>
        <dbReference type="ARBA" id="ARBA00008675"/>
    </source>
</evidence>
<keyword evidence="5" id="KW-0067">ATP-binding</keyword>
<evidence type="ECO:0000256" key="2">
    <source>
        <dbReference type="ARBA" id="ARBA00017574"/>
    </source>
</evidence>
<dbReference type="InterPro" id="IPR001270">
    <property type="entry name" value="ClpA/B"/>
</dbReference>
<dbReference type="Pfam" id="PF00004">
    <property type="entry name" value="AAA"/>
    <property type="match status" value="1"/>
</dbReference>
<dbReference type="GO" id="GO:0034605">
    <property type="term" value="P:cellular response to heat"/>
    <property type="evidence" value="ECO:0007669"/>
    <property type="project" value="TreeGrafter"/>
</dbReference>
<comment type="similarity">
    <text evidence="1">Belongs to the ClpA/ClpB family.</text>
</comment>
<keyword evidence="3 8" id="KW-0677">Repeat</keyword>
<dbReference type="PANTHER" id="PTHR11638:SF176">
    <property type="entry name" value="HEAT SHOCK PROTEIN 78, MITOCHONDRIAL"/>
    <property type="match status" value="1"/>
</dbReference>
<dbReference type="FunFam" id="3.40.50.300:FF:000120">
    <property type="entry name" value="ATP-dependent chaperone ClpB"/>
    <property type="match status" value="1"/>
</dbReference>
<name>A0A9D7SIJ4_9BACT</name>
<dbReference type="Proteomes" id="UP000886657">
    <property type="component" value="Unassembled WGS sequence"/>
</dbReference>
<dbReference type="InterPro" id="IPR003959">
    <property type="entry name" value="ATPase_AAA_core"/>
</dbReference>
<dbReference type="FunFam" id="3.40.50.300:FF:000025">
    <property type="entry name" value="ATP-dependent Clp protease subunit"/>
    <property type="match status" value="1"/>
</dbReference>
<gene>
    <name evidence="11" type="ORF">IPP58_17000</name>
</gene>
<evidence type="ECO:0000313" key="12">
    <source>
        <dbReference type="Proteomes" id="UP000886657"/>
    </source>
</evidence>
<comment type="subunit">
    <text evidence="7">Homohexamer. The oligomerization is ATP-dependent.</text>
</comment>
<dbReference type="InterPro" id="IPR036628">
    <property type="entry name" value="Clp_N_dom_sf"/>
</dbReference>
<dbReference type="CDD" id="cd19499">
    <property type="entry name" value="RecA-like_ClpB_Hsp104-like"/>
    <property type="match status" value="1"/>
</dbReference>
<evidence type="ECO:0000313" key="11">
    <source>
        <dbReference type="EMBL" id="MBK9798145.1"/>
    </source>
</evidence>
<evidence type="ECO:0000256" key="7">
    <source>
        <dbReference type="ARBA" id="ARBA00026057"/>
    </source>
</evidence>
<dbReference type="FunFam" id="3.40.50.300:FF:000010">
    <property type="entry name" value="Chaperone clpB 1, putative"/>
    <property type="match status" value="1"/>
</dbReference>
<accession>A0A9D7SIJ4</accession>
<dbReference type="InterPro" id="IPR004176">
    <property type="entry name" value="Clp_R_N"/>
</dbReference>
<dbReference type="GO" id="GO:0005737">
    <property type="term" value="C:cytoplasm"/>
    <property type="evidence" value="ECO:0007669"/>
    <property type="project" value="TreeGrafter"/>
</dbReference>
<dbReference type="CDD" id="cd00009">
    <property type="entry name" value="AAA"/>
    <property type="match status" value="1"/>
</dbReference>
<dbReference type="EMBL" id="JADKIO010000013">
    <property type="protein sequence ID" value="MBK9798145.1"/>
    <property type="molecule type" value="Genomic_DNA"/>
</dbReference>
<dbReference type="GO" id="GO:0016887">
    <property type="term" value="F:ATP hydrolysis activity"/>
    <property type="evidence" value="ECO:0007669"/>
    <property type="project" value="InterPro"/>
</dbReference>
<dbReference type="PANTHER" id="PTHR11638">
    <property type="entry name" value="ATP-DEPENDENT CLP PROTEASE"/>
    <property type="match status" value="1"/>
</dbReference>
<dbReference type="InterPro" id="IPR019489">
    <property type="entry name" value="Clp_ATPase_C"/>
</dbReference>
<keyword evidence="4" id="KW-0547">Nucleotide-binding</keyword>
<dbReference type="Gene3D" id="1.10.8.60">
    <property type="match status" value="1"/>
</dbReference>
<dbReference type="Gene3D" id="3.40.50.300">
    <property type="entry name" value="P-loop containing nucleotide triphosphate hydrolases"/>
    <property type="match status" value="3"/>
</dbReference>
<dbReference type="InterPro" id="IPR003593">
    <property type="entry name" value="AAA+_ATPase"/>
</dbReference>
<dbReference type="SUPFAM" id="SSF81923">
    <property type="entry name" value="Double Clp-N motif"/>
    <property type="match status" value="1"/>
</dbReference>
<evidence type="ECO:0000256" key="3">
    <source>
        <dbReference type="ARBA" id="ARBA00022737"/>
    </source>
</evidence>
<organism evidence="11 12">
    <name type="scientific">Candidatus Geothrix skivensis</name>
    <dbReference type="NCBI Taxonomy" id="2954439"/>
    <lineage>
        <taxon>Bacteria</taxon>
        <taxon>Pseudomonadati</taxon>
        <taxon>Acidobacteriota</taxon>
        <taxon>Holophagae</taxon>
        <taxon>Holophagales</taxon>
        <taxon>Holophagaceae</taxon>
        <taxon>Geothrix</taxon>
    </lineage>
</organism>
<dbReference type="Pfam" id="PF07724">
    <property type="entry name" value="AAA_2"/>
    <property type="match status" value="1"/>
</dbReference>
<dbReference type="SUPFAM" id="SSF52540">
    <property type="entry name" value="P-loop containing nucleoside triphosphate hydrolases"/>
    <property type="match status" value="2"/>
</dbReference>
<evidence type="ECO:0000256" key="9">
    <source>
        <dbReference type="SAM" id="Coils"/>
    </source>
</evidence>
<dbReference type="InterPro" id="IPR027417">
    <property type="entry name" value="P-loop_NTPase"/>
</dbReference>
<reference evidence="11" key="1">
    <citation type="submission" date="2020-10" db="EMBL/GenBank/DDBJ databases">
        <title>Connecting structure to function with the recovery of over 1000 high-quality activated sludge metagenome-assembled genomes encoding full-length rRNA genes using long-read sequencing.</title>
        <authorList>
            <person name="Singleton C.M."/>
            <person name="Petriglieri F."/>
            <person name="Kristensen J.M."/>
            <person name="Kirkegaard R.H."/>
            <person name="Michaelsen T.Y."/>
            <person name="Andersen M.H."/>
            <person name="Karst S.M."/>
            <person name="Dueholm M.S."/>
            <person name="Nielsen P.H."/>
            <person name="Albertsen M."/>
        </authorList>
    </citation>
    <scope>NUCLEOTIDE SEQUENCE</scope>
    <source>
        <strain evidence="11">Skiv_18-Q3-R9-52_MAXAC.067</strain>
    </source>
</reference>
<dbReference type="InterPro" id="IPR018368">
    <property type="entry name" value="ClpA/B_CS1"/>
</dbReference>
<dbReference type="Pfam" id="PF02861">
    <property type="entry name" value="Clp_N"/>
    <property type="match status" value="1"/>
</dbReference>
<dbReference type="PROSITE" id="PS00870">
    <property type="entry name" value="CLPAB_1"/>
    <property type="match status" value="1"/>
</dbReference>
<dbReference type="SMART" id="SM01086">
    <property type="entry name" value="ClpB_D2-small"/>
    <property type="match status" value="1"/>
</dbReference>
<evidence type="ECO:0000259" key="10">
    <source>
        <dbReference type="PROSITE" id="PS51903"/>
    </source>
</evidence>
<dbReference type="Pfam" id="PF10431">
    <property type="entry name" value="ClpB_D2-small"/>
    <property type="match status" value="1"/>
</dbReference>
<evidence type="ECO:0000256" key="6">
    <source>
        <dbReference type="ARBA" id="ARBA00023186"/>
    </source>
</evidence>
<dbReference type="AlphaFoldDB" id="A0A9D7SIJ4"/>
<evidence type="ECO:0000256" key="8">
    <source>
        <dbReference type="PROSITE-ProRule" id="PRU01251"/>
    </source>
</evidence>
<dbReference type="PROSITE" id="PS51903">
    <property type="entry name" value="CLP_R"/>
    <property type="match status" value="1"/>
</dbReference>
<feature type="domain" description="Clp R" evidence="10">
    <location>
        <begin position="1"/>
        <end position="147"/>
    </location>
</feature>
<dbReference type="InterPro" id="IPR050130">
    <property type="entry name" value="ClpA_ClpB"/>
</dbReference>
<feature type="coiled-coil region" evidence="9">
    <location>
        <begin position="435"/>
        <end position="493"/>
    </location>
</feature>
<dbReference type="PRINTS" id="PR00300">
    <property type="entry name" value="CLPPROTEASEA"/>
</dbReference>
<proteinExistence type="inferred from homology"/>
<comment type="caution">
    <text evidence="11">The sequence shown here is derived from an EMBL/GenBank/DDBJ whole genome shotgun (WGS) entry which is preliminary data.</text>
</comment>
<dbReference type="GO" id="GO:0005524">
    <property type="term" value="F:ATP binding"/>
    <property type="evidence" value="ECO:0007669"/>
    <property type="project" value="UniProtKB-KW"/>
</dbReference>
<dbReference type="Gene3D" id="1.10.1780.10">
    <property type="entry name" value="Clp, N-terminal domain"/>
    <property type="match status" value="1"/>
</dbReference>
<evidence type="ECO:0000256" key="5">
    <source>
        <dbReference type="ARBA" id="ARBA00022840"/>
    </source>
</evidence>
<dbReference type="SMART" id="SM00382">
    <property type="entry name" value="AAA"/>
    <property type="match status" value="2"/>
</dbReference>
<dbReference type="Pfam" id="PF17871">
    <property type="entry name" value="AAA_lid_9"/>
    <property type="match status" value="1"/>
</dbReference>